<dbReference type="PANTHER" id="PTHR28244:SF1">
    <property type="entry name" value="RNA POLYMERASE I-SPECIFIC TRANSCRIPTION INITIATION FACTOR RRN11"/>
    <property type="match status" value="1"/>
</dbReference>
<feature type="compositionally biased region" description="Basic residues" evidence="1">
    <location>
        <begin position="23"/>
        <end position="32"/>
    </location>
</feature>
<feature type="compositionally biased region" description="Polar residues" evidence="1">
    <location>
        <begin position="345"/>
        <end position="354"/>
    </location>
</feature>
<feature type="compositionally biased region" description="Acidic residues" evidence="1">
    <location>
        <begin position="39"/>
        <end position="56"/>
    </location>
</feature>
<accession>A0A9P8L235</accession>
<reference evidence="2" key="1">
    <citation type="submission" date="2021-03" db="EMBL/GenBank/DDBJ databases">
        <title>Comparative genomics and phylogenomic investigation of the class Geoglossomycetes provide insights into ecological specialization and systematics.</title>
        <authorList>
            <person name="Melie T."/>
            <person name="Pirro S."/>
            <person name="Miller A.N."/>
            <person name="Quandt A."/>
        </authorList>
    </citation>
    <scope>NUCLEOTIDE SEQUENCE</scope>
    <source>
        <strain evidence="2">CAQ_001_2017</strain>
    </source>
</reference>
<dbReference type="GO" id="GO:0070860">
    <property type="term" value="C:RNA polymerase I core factor complex"/>
    <property type="evidence" value="ECO:0007669"/>
    <property type="project" value="TreeGrafter"/>
</dbReference>
<evidence type="ECO:0000256" key="1">
    <source>
        <dbReference type="SAM" id="MobiDB-lite"/>
    </source>
</evidence>
<feature type="region of interest" description="Disordered" evidence="1">
    <location>
        <begin position="1"/>
        <end position="79"/>
    </location>
</feature>
<feature type="region of interest" description="Disordered" evidence="1">
    <location>
        <begin position="469"/>
        <end position="491"/>
    </location>
</feature>
<evidence type="ECO:0000313" key="3">
    <source>
        <dbReference type="Proteomes" id="UP000750711"/>
    </source>
</evidence>
<dbReference type="PANTHER" id="PTHR28244">
    <property type="entry name" value="RNA POLYMERASE I-SPECIFIC TRANSCRIPTION INITIATION FACTOR RRN11"/>
    <property type="match status" value="1"/>
</dbReference>
<protein>
    <submittedName>
        <fullName evidence="2">Uncharacterized protein</fullName>
    </submittedName>
</protein>
<dbReference type="InterPro" id="IPR053029">
    <property type="entry name" value="RNA_pol_I-specific_init_factor"/>
</dbReference>
<organism evidence="2 3">
    <name type="scientific">Trichoglossum hirsutum</name>
    <dbReference type="NCBI Taxonomy" id="265104"/>
    <lineage>
        <taxon>Eukaryota</taxon>
        <taxon>Fungi</taxon>
        <taxon>Dikarya</taxon>
        <taxon>Ascomycota</taxon>
        <taxon>Pezizomycotina</taxon>
        <taxon>Geoglossomycetes</taxon>
        <taxon>Geoglossales</taxon>
        <taxon>Geoglossaceae</taxon>
        <taxon>Trichoglossum</taxon>
    </lineage>
</organism>
<proteinExistence type="predicted"/>
<dbReference type="InterPro" id="IPR007224">
    <property type="entry name" value="TIF_Rrn11"/>
</dbReference>
<evidence type="ECO:0000313" key="2">
    <source>
        <dbReference type="EMBL" id="KAH0548223.1"/>
    </source>
</evidence>
<name>A0A9P8L235_9PEZI</name>
<dbReference type="GO" id="GO:0017025">
    <property type="term" value="F:TBP-class protein binding"/>
    <property type="evidence" value="ECO:0007669"/>
    <property type="project" value="TreeGrafter"/>
</dbReference>
<dbReference type="EMBL" id="JAGHQM010002719">
    <property type="protein sequence ID" value="KAH0548223.1"/>
    <property type="molecule type" value="Genomic_DNA"/>
</dbReference>
<dbReference type="Proteomes" id="UP000750711">
    <property type="component" value="Unassembled WGS sequence"/>
</dbReference>
<dbReference type="GO" id="GO:0042790">
    <property type="term" value="P:nucleolar large rRNA transcription by RNA polymerase I"/>
    <property type="evidence" value="ECO:0007669"/>
    <property type="project" value="TreeGrafter"/>
</dbReference>
<feature type="region of interest" description="Disordered" evidence="1">
    <location>
        <begin position="324"/>
        <end position="364"/>
    </location>
</feature>
<keyword evidence="3" id="KW-1185">Reference proteome</keyword>
<comment type="caution">
    <text evidence="2">The sequence shown here is derived from an EMBL/GenBank/DDBJ whole genome shotgun (WGS) entry which is preliminary data.</text>
</comment>
<feature type="compositionally biased region" description="Acidic residues" evidence="1">
    <location>
        <begin position="475"/>
        <end position="491"/>
    </location>
</feature>
<dbReference type="GO" id="GO:0001181">
    <property type="term" value="F:RNA polymerase I general transcription initiation factor activity"/>
    <property type="evidence" value="ECO:0007669"/>
    <property type="project" value="InterPro"/>
</dbReference>
<sequence length="491" mass="54780">MLSTSYFSLPLHASHQPLSLRAAKCKPSRKRKRDGDGRDQDDDDDDDDDNGGDNEGDAGSSTADDAEEEEHAPISGFTPVTQRSLAALAVPVDAQQYRTAGQSFQEPLPDRPFPHRPAACQPGGLDRGRGVAAPRICQEELANLFPPLFLPRSSYTTAPAAAATQQHVKLRLHHLSVLTTIFHRCVLDGDFLRAGRAWGMILRAEFGGKSVHLRKEGRWGIGAEILLRRDTEISMLEGTAGQEDGGESSSSSSSSRRRGRRRPEHLGAWFTRQGFEKAKEYYERLALQYQFRKWASHSVSSLDFYPALFSTWIYLVQAEYKASQRGDGGQPEVSSLPQDDHLSGSEPTPSPNRQDSSKLRASEKERLRKKVLKEAEDIAERMDELMRSPPYSDSLHLWCLRGMVSLWISDICMAPLPTTDGSTDITGESTWRSRRRDYEQGLRRRKEEIRAAKAAFGKAGSAVDSVIWEGRVPFEDDGDDDDDDDDASEDR</sequence>
<dbReference type="Pfam" id="PF04090">
    <property type="entry name" value="Rrn11"/>
    <property type="match status" value="1"/>
</dbReference>
<dbReference type="AlphaFoldDB" id="A0A9P8L235"/>
<dbReference type="GO" id="GO:0001164">
    <property type="term" value="F:RNA polymerase I core promoter sequence-specific DNA binding"/>
    <property type="evidence" value="ECO:0007669"/>
    <property type="project" value="InterPro"/>
</dbReference>
<feature type="compositionally biased region" description="Basic and acidic residues" evidence="1">
    <location>
        <begin position="355"/>
        <end position="364"/>
    </location>
</feature>
<gene>
    <name evidence="2" type="ORF">GP486_008066</name>
</gene>
<feature type="region of interest" description="Disordered" evidence="1">
    <location>
        <begin position="237"/>
        <end position="262"/>
    </location>
</feature>